<gene>
    <name evidence="2" type="ORF">SAMD00023353_0300660</name>
</gene>
<evidence type="ECO:0000259" key="1">
    <source>
        <dbReference type="Pfam" id="PF01965"/>
    </source>
</evidence>
<protein>
    <submittedName>
        <fullName evidence="2">Putative family protein</fullName>
    </submittedName>
</protein>
<accession>A0A1W2TDA0</accession>
<dbReference type="PANTHER" id="PTHR43130:SF7">
    <property type="entry name" value="DJ-1_PFPI DOMAIN-CONTAINING PROTEIN"/>
    <property type="match status" value="1"/>
</dbReference>
<dbReference type="Proteomes" id="UP000054516">
    <property type="component" value="Unassembled WGS sequence"/>
</dbReference>
<reference evidence="2" key="1">
    <citation type="submission" date="2016-03" db="EMBL/GenBank/DDBJ databases">
        <title>Draft genome sequence of Rosellinia necatrix.</title>
        <authorList>
            <person name="Kanematsu S."/>
        </authorList>
    </citation>
    <scope>NUCLEOTIDE SEQUENCE [LARGE SCALE GENOMIC DNA]</scope>
    <source>
        <strain evidence="2">W97</strain>
    </source>
</reference>
<feature type="domain" description="DJ-1/PfpI" evidence="1">
    <location>
        <begin position="57"/>
        <end position="207"/>
    </location>
</feature>
<evidence type="ECO:0000313" key="3">
    <source>
        <dbReference type="Proteomes" id="UP000054516"/>
    </source>
</evidence>
<dbReference type="AlphaFoldDB" id="A0A1W2TDA0"/>
<dbReference type="Pfam" id="PF01965">
    <property type="entry name" value="DJ-1_PfpI"/>
    <property type="match status" value="1"/>
</dbReference>
<dbReference type="Gene3D" id="3.40.50.880">
    <property type="match status" value="1"/>
</dbReference>
<dbReference type="InterPro" id="IPR052158">
    <property type="entry name" value="INH-QAR"/>
</dbReference>
<dbReference type="PANTHER" id="PTHR43130">
    <property type="entry name" value="ARAC-FAMILY TRANSCRIPTIONAL REGULATOR"/>
    <property type="match status" value="1"/>
</dbReference>
<dbReference type="SUPFAM" id="SSF52317">
    <property type="entry name" value="Class I glutamine amidotransferase-like"/>
    <property type="match status" value="1"/>
</dbReference>
<dbReference type="OMA" id="SMSYEYL"/>
<proteinExistence type="predicted"/>
<organism evidence="2">
    <name type="scientific">Rosellinia necatrix</name>
    <name type="common">White root-rot fungus</name>
    <dbReference type="NCBI Taxonomy" id="77044"/>
    <lineage>
        <taxon>Eukaryota</taxon>
        <taxon>Fungi</taxon>
        <taxon>Dikarya</taxon>
        <taxon>Ascomycota</taxon>
        <taxon>Pezizomycotina</taxon>
        <taxon>Sordariomycetes</taxon>
        <taxon>Xylariomycetidae</taxon>
        <taxon>Xylariales</taxon>
        <taxon>Xylariaceae</taxon>
        <taxon>Rosellinia</taxon>
    </lineage>
</organism>
<keyword evidence="3" id="KW-1185">Reference proteome</keyword>
<sequence>MSIFTDINKVSRATGDRRVIRIGVFIPVDCQLLDAAGVDIFGSMSYEYLSALKEMLPAAVIECAPSVQIHYIGSVPAGGRIPMTSNQAVVATNHYSDAEVAPGRLDIVYVPGPDPNAHFPEGAVDWLARQGATEGVDILSVCTGIVVCGAAGLLRGKEICGPRGYQDVLKQRGYVPRSMRGHELRWVQDGNFWSSGGVTNGNDLVAAYARATPKYFPRPLVEIICEQLEVGDRPQHYTKDMAIEKHIGELVAASANTADATA</sequence>
<name>A0A1W2TDA0_ROSNE</name>
<dbReference type="EMBL" id="DF977448">
    <property type="protein sequence ID" value="GAP85961.1"/>
    <property type="molecule type" value="Genomic_DNA"/>
</dbReference>
<evidence type="ECO:0000313" key="2">
    <source>
        <dbReference type="EMBL" id="GAP85961.1"/>
    </source>
</evidence>
<dbReference type="InterPro" id="IPR002818">
    <property type="entry name" value="DJ-1/PfpI"/>
</dbReference>
<dbReference type="InterPro" id="IPR029062">
    <property type="entry name" value="Class_I_gatase-like"/>
</dbReference>
<dbReference type="OrthoDB" id="543156at2759"/>